<sequence>MTIGLELVRTSNDRVFELLDALASLGPGAHRLRDVAARARLATPTAHRILQAAIRAGTVSKARRGQYCLTARAGAPDPQPVPSTPATISRHAAPDAPGPASLSLAISRRIRIGLAALQKATGQPVLLYVPLFLDAPMRYCLAYFAPERDELLGDAERLLATDMVFCAPLTVDAAGRLIEAHMMGHRPDRAEQRERAILQAGYTYGPSPVAGWDTLAAPLRRYGHIAGAICIAARTGWLEEHRDRTVAQLRQLASELSDEIPPR</sequence>
<name>A0A9W6KDD6_9ACTN</name>
<reference evidence="5" key="2">
    <citation type="submission" date="2023-01" db="EMBL/GenBank/DDBJ databases">
        <authorList>
            <person name="Sun Q."/>
            <person name="Evtushenko L."/>
        </authorList>
    </citation>
    <scope>NUCLEOTIDE SEQUENCE</scope>
    <source>
        <strain evidence="5">VKM Ac-1321</strain>
    </source>
</reference>
<dbReference type="RefSeq" id="WP_271188852.1">
    <property type="nucleotide sequence ID" value="NZ_BSFP01000003.1"/>
</dbReference>
<keyword evidence="1" id="KW-0805">Transcription regulation</keyword>
<accession>A0A9W6KDD6</accession>
<evidence type="ECO:0000313" key="5">
    <source>
        <dbReference type="EMBL" id="GLK99192.1"/>
    </source>
</evidence>
<keyword evidence="6" id="KW-1185">Reference proteome</keyword>
<dbReference type="InterPro" id="IPR029016">
    <property type="entry name" value="GAF-like_dom_sf"/>
</dbReference>
<gene>
    <name evidence="5" type="ORF">GCM10017581_009330</name>
</gene>
<dbReference type="EMBL" id="BSFP01000003">
    <property type="protein sequence ID" value="GLK99192.1"/>
    <property type="molecule type" value="Genomic_DNA"/>
</dbReference>
<dbReference type="InterPro" id="IPR036390">
    <property type="entry name" value="WH_DNA-bd_sf"/>
</dbReference>
<evidence type="ECO:0000259" key="4">
    <source>
        <dbReference type="Pfam" id="PF09339"/>
    </source>
</evidence>
<proteinExistence type="predicted"/>
<organism evidence="5 6">
    <name type="scientific">Dactylosporangium matsuzakiense</name>
    <dbReference type="NCBI Taxonomy" id="53360"/>
    <lineage>
        <taxon>Bacteria</taxon>
        <taxon>Bacillati</taxon>
        <taxon>Actinomycetota</taxon>
        <taxon>Actinomycetes</taxon>
        <taxon>Micromonosporales</taxon>
        <taxon>Micromonosporaceae</taxon>
        <taxon>Dactylosporangium</taxon>
    </lineage>
</organism>
<dbReference type="GO" id="GO:0006355">
    <property type="term" value="P:regulation of DNA-templated transcription"/>
    <property type="evidence" value="ECO:0007669"/>
    <property type="project" value="InterPro"/>
</dbReference>
<dbReference type="Proteomes" id="UP001143480">
    <property type="component" value="Unassembled WGS sequence"/>
</dbReference>
<dbReference type="SUPFAM" id="SSF46785">
    <property type="entry name" value="Winged helix' DNA-binding domain"/>
    <property type="match status" value="1"/>
</dbReference>
<protein>
    <recommendedName>
        <fullName evidence="4">HTH iclR-type domain-containing protein</fullName>
    </recommendedName>
</protein>
<dbReference type="SUPFAM" id="SSF55781">
    <property type="entry name" value="GAF domain-like"/>
    <property type="match status" value="1"/>
</dbReference>
<dbReference type="Gene3D" id="3.30.450.40">
    <property type="match status" value="1"/>
</dbReference>
<evidence type="ECO:0000256" key="3">
    <source>
        <dbReference type="SAM" id="MobiDB-lite"/>
    </source>
</evidence>
<feature type="domain" description="HTH iclR-type" evidence="4">
    <location>
        <begin position="13"/>
        <end position="59"/>
    </location>
</feature>
<dbReference type="InterPro" id="IPR036388">
    <property type="entry name" value="WH-like_DNA-bd_sf"/>
</dbReference>
<comment type="caution">
    <text evidence="5">The sequence shown here is derived from an EMBL/GenBank/DDBJ whole genome shotgun (WGS) entry which is preliminary data.</text>
</comment>
<reference evidence="5" key="1">
    <citation type="journal article" date="2014" name="Int. J. Syst. Evol. Microbiol.">
        <title>Complete genome sequence of Corynebacterium casei LMG S-19264T (=DSM 44701T), isolated from a smear-ripened cheese.</title>
        <authorList>
            <consortium name="US DOE Joint Genome Institute (JGI-PGF)"/>
            <person name="Walter F."/>
            <person name="Albersmeier A."/>
            <person name="Kalinowski J."/>
            <person name="Ruckert C."/>
        </authorList>
    </citation>
    <scope>NUCLEOTIDE SEQUENCE</scope>
    <source>
        <strain evidence="5">VKM Ac-1321</strain>
    </source>
</reference>
<dbReference type="AlphaFoldDB" id="A0A9W6KDD6"/>
<dbReference type="GO" id="GO:0003677">
    <property type="term" value="F:DNA binding"/>
    <property type="evidence" value="ECO:0007669"/>
    <property type="project" value="InterPro"/>
</dbReference>
<evidence type="ECO:0000313" key="6">
    <source>
        <dbReference type="Proteomes" id="UP001143480"/>
    </source>
</evidence>
<dbReference type="Gene3D" id="1.10.10.10">
    <property type="entry name" value="Winged helix-like DNA-binding domain superfamily/Winged helix DNA-binding domain"/>
    <property type="match status" value="1"/>
</dbReference>
<dbReference type="InterPro" id="IPR005471">
    <property type="entry name" value="Tscrpt_reg_IclR_N"/>
</dbReference>
<evidence type="ECO:0000256" key="2">
    <source>
        <dbReference type="ARBA" id="ARBA00023163"/>
    </source>
</evidence>
<dbReference type="Pfam" id="PF09339">
    <property type="entry name" value="HTH_IclR"/>
    <property type="match status" value="1"/>
</dbReference>
<keyword evidence="2" id="KW-0804">Transcription</keyword>
<feature type="region of interest" description="Disordered" evidence="3">
    <location>
        <begin position="72"/>
        <end position="96"/>
    </location>
</feature>
<evidence type="ECO:0000256" key="1">
    <source>
        <dbReference type="ARBA" id="ARBA00023015"/>
    </source>
</evidence>